<organism evidence="1 2">
    <name type="scientific">Sporosarcina psychrophila</name>
    <name type="common">Bacillus psychrophilus</name>
    <dbReference type="NCBI Taxonomy" id="1476"/>
    <lineage>
        <taxon>Bacteria</taxon>
        <taxon>Bacillati</taxon>
        <taxon>Bacillota</taxon>
        <taxon>Bacilli</taxon>
        <taxon>Bacillales</taxon>
        <taxon>Caryophanaceae</taxon>
        <taxon>Sporosarcina</taxon>
    </lineage>
</organism>
<dbReference type="Proteomes" id="UP001549104">
    <property type="component" value="Unassembled WGS sequence"/>
</dbReference>
<accession>A0ABV2KD88</accession>
<evidence type="ECO:0000313" key="1">
    <source>
        <dbReference type="EMBL" id="MET3659019.1"/>
    </source>
</evidence>
<keyword evidence="2" id="KW-1185">Reference proteome</keyword>
<protein>
    <submittedName>
        <fullName evidence="1">Aminoglycoside phosphotransferase family enzyme</fullName>
    </submittedName>
</protein>
<proteinExistence type="predicted"/>
<gene>
    <name evidence="1" type="ORF">ABIC55_004138</name>
</gene>
<reference evidence="1 2" key="1">
    <citation type="submission" date="2024-06" db="EMBL/GenBank/DDBJ databases">
        <title>Sorghum-associated microbial communities from plants grown in Nebraska, USA.</title>
        <authorList>
            <person name="Schachtman D."/>
        </authorList>
    </citation>
    <scope>NUCLEOTIDE SEQUENCE [LARGE SCALE GENOMIC DNA]</scope>
    <source>
        <strain evidence="1 2">1288</strain>
    </source>
</reference>
<dbReference type="EMBL" id="JBEPME010000007">
    <property type="protein sequence ID" value="MET3659019.1"/>
    <property type="molecule type" value="Genomic_DNA"/>
</dbReference>
<dbReference type="Pfam" id="PF08863">
    <property type="entry name" value="YolD"/>
    <property type="match status" value="1"/>
</dbReference>
<name>A0ABV2KD88_SPOPS</name>
<comment type="caution">
    <text evidence="1">The sequence shown here is derived from an EMBL/GenBank/DDBJ whole genome shotgun (WGS) entry which is preliminary data.</text>
</comment>
<sequence length="109" mass="13023">MIRDRGNIKWTAMMLSEHVRELRKWMDQDNYTERPELNEWDLQSIQEELELAYKRQCETLIKTWDSGRIIQHHGIVEDIDLRELCIELKNPLGTEIIRVAAITNVQSME</sequence>
<dbReference type="RefSeq" id="WP_067208026.1">
    <property type="nucleotide sequence ID" value="NZ_CP014616.1"/>
</dbReference>
<dbReference type="InterPro" id="IPR014962">
    <property type="entry name" value="YolD"/>
</dbReference>
<evidence type="ECO:0000313" key="2">
    <source>
        <dbReference type="Proteomes" id="UP001549104"/>
    </source>
</evidence>